<dbReference type="PANTHER" id="PTHR18849:SF0">
    <property type="entry name" value="CILIA- AND FLAGELLA-ASSOCIATED PROTEIN 410-RELATED"/>
    <property type="match status" value="1"/>
</dbReference>
<sequence length="423" mass="48821">MATGRTESFDGHTLMSAVLEKYDSDHADQSFQIFVPKSAPGKTDSGELVLPSALALDKCGICYAGNEKEIATHCSHVTELDLTGNSIRDWQEVFRIVEQMPQLKFLNLTSNNLQDSSYPVDYSGRFPKITDLVLNSTFVSWDVIARVLKLFPNLVELHLSLNNYATVDLPSDCQQSSLIRLFLNENKFSEWSEIIKLGQAFQSLENMVMINVNVESIIVDGPQCDVFSKLVALNISKTNLSSWEEIDKLDLFPSLQDVRLWDIPLLEEIPEKERRQFIIARLPKLTRLNGSRVTEAEREDAERAFIRYYIDHEEKPKRYSELEAIHGKLDPLVKVNLEPQTVFKIKVKFEDREEMMMVDSRNTVTEFKKALQIFTGLPGNKFRLYYVETFHGQYRDLTELRSSNRQLFSFNIREGDEFHIDRK</sequence>
<dbReference type="PANTHER" id="PTHR18849">
    <property type="entry name" value="LEUCINE RICH REPEAT PROTEIN"/>
    <property type="match status" value="1"/>
</dbReference>
<proteinExistence type="predicted"/>
<evidence type="ECO:0000313" key="3">
    <source>
        <dbReference type="EMBL" id="KAK3587717.1"/>
    </source>
</evidence>
<reference evidence="3" key="2">
    <citation type="journal article" date="2021" name="Genome Biol. Evol.">
        <title>Developing a high-quality reference genome for a parasitic bivalve with doubly uniparental inheritance (Bivalvia: Unionida).</title>
        <authorList>
            <person name="Smith C.H."/>
        </authorList>
    </citation>
    <scope>NUCLEOTIDE SEQUENCE</scope>
    <source>
        <strain evidence="3">CHS0354</strain>
        <tissue evidence="3">Mantle</tissue>
    </source>
</reference>
<name>A0AAE0VSN5_9BIVA</name>
<dbReference type="SUPFAM" id="SSF52058">
    <property type="entry name" value="L domain-like"/>
    <property type="match status" value="1"/>
</dbReference>
<evidence type="ECO:0000256" key="1">
    <source>
        <dbReference type="ARBA" id="ARBA00022614"/>
    </source>
</evidence>
<evidence type="ECO:0008006" key="5">
    <source>
        <dbReference type="Google" id="ProtNLM"/>
    </source>
</evidence>
<protein>
    <recommendedName>
        <fullName evidence="5">Ubiquitin-like domain-containing protein</fullName>
    </recommendedName>
</protein>
<comment type="caution">
    <text evidence="3">The sequence shown here is derived from an EMBL/GenBank/DDBJ whole genome shotgun (WGS) entry which is preliminary data.</text>
</comment>
<keyword evidence="4" id="KW-1185">Reference proteome</keyword>
<evidence type="ECO:0000313" key="4">
    <source>
        <dbReference type="Proteomes" id="UP001195483"/>
    </source>
</evidence>
<dbReference type="SUPFAM" id="SSF54236">
    <property type="entry name" value="Ubiquitin-like"/>
    <property type="match status" value="1"/>
</dbReference>
<dbReference type="Proteomes" id="UP001195483">
    <property type="component" value="Unassembled WGS sequence"/>
</dbReference>
<dbReference type="AlphaFoldDB" id="A0AAE0VSN5"/>
<evidence type="ECO:0000256" key="2">
    <source>
        <dbReference type="ARBA" id="ARBA00022737"/>
    </source>
</evidence>
<accession>A0AAE0VSN5</accession>
<dbReference type="Gene3D" id="3.10.20.90">
    <property type="entry name" value="Phosphatidylinositol 3-kinase Catalytic Subunit, Chain A, domain 1"/>
    <property type="match status" value="1"/>
</dbReference>
<dbReference type="EMBL" id="JAEAOA010002355">
    <property type="protein sequence ID" value="KAK3587717.1"/>
    <property type="molecule type" value="Genomic_DNA"/>
</dbReference>
<dbReference type="InterPro" id="IPR032675">
    <property type="entry name" value="LRR_dom_sf"/>
</dbReference>
<organism evidence="3 4">
    <name type="scientific">Potamilus streckersoni</name>
    <dbReference type="NCBI Taxonomy" id="2493646"/>
    <lineage>
        <taxon>Eukaryota</taxon>
        <taxon>Metazoa</taxon>
        <taxon>Spiralia</taxon>
        <taxon>Lophotrochozoa</taxon>
        <taxon>Mollusca</taxon>
        <taxon>Bivalvia</taxon>
        <taxon>Autobranchia</taxon>
        <taxon>Heteroconchia</taxon>
        <taxon>Palaeoheterodonta</taxon>
        <taxon>Unionida</taxon>
        <taxon>Unionoidea</taxon>
        <taxon>Unionidae</taxon>
        <taxon>Ambleminae</taxon>
        <taxon>Lampsilini</taxon>
        <taxon>Potamilus</taxon>
    </lineage>
</organism>
<reference evidence="3" key="3">
    <citation type="submission" date="2023-05" db="EMBL/GenBank/DDBJ databases">
        <authorList>
            <person name="Smith C.H."/>
        </authorList>
    </citation>
    <scope>NUCLEOTIDE SEQUENCE</scope>
    <source>
        <strain evidence="3">CHS0354</strain>
        <tissue evidence="3">Mantle</tissue>
    </source>
</reference>
<dbReference type="InterPro" id="IPR029071">
    <property type="entry name" value="Ubiquitin-like_domsf"/>
</dbReference>
<reference evidence="3" key="1">
    <citation type="journal article" date="2021" name="Genome Biol. Evol.">
        <title>A High-Quality Reference Genome for a Parasitic Bivalve with Doubly Uniparental Inheritance (Bivalvia: Unionida).</title>
        <authorList>
            <person name="Smith C.H."/>
        </authorList>
    </citation>
    <scope>NUCLEOTIDE SEQUENCE</scope>
    <source>
        <strain evidence="3">CHS0354</strain>
    </source>
</reference>
<keyword evidence="1" id="KW-0433">Leucine-rich repeat</keyword>
<keyword evidence="2" id="KW-0677">Repeat</keyword>
<dbReference type="Gene3D" id="3.80.10.10">
    <property type="entry name" value="Ribonuclease Inhibitor"/>
    <property type="match status" value="2"/>
</dbReference>
<gene>
    <name evidence="3" type="ORF">CHS0354_042508</name>
</gene>